<dbReference type="EMBL" id="BARS01019722">
    <property type="protein sequence ID" value="GAF94020.1"/>
    <property type="molecule type" value="Genomic_DNA"/>
</dbReference>
<dbReference type="SUPFAM" id="SSF52980">
    <property type="entry name" value="Restriction endonuclease-like"/>
    <property type="match status" value="1"/>
</dbReference>
<accession>X0V052</accession>
<dbReference type="Gene3D" id="3.40.1350.10">
    <property type="match status" value="1"/>
</dbReference>
<feature type="non-terminal residue" evidence="2">
    <location>
        <position position="1"/>
    </location>
</feature>
<comment type="catalytic activity">
    <reaction evidence="1">
        <text>Endonucleolytic cleavage at a junction such as a reciprocal single-stranded crossover between two homologous DNA duplexes (Holliday junction).</text>
        <dbReference type="EC" id="3.1.21.10"/>
    </reaction>
</comment>
<dbReference type="GO" id="GO:0008821">
    <property type="term" value="F:crossover junction DNA endonuclease activity"/>
    <property type="evidence" value="ECO:0007669"/>
    <property type="project" value="UniProtKB-EC"/>
</dbReference>
<comment type="caution">
    <text evidence="2">The sequence shown here is derived from an EMBL/GenBank/DDBJ whole genome shotgun (WGS) entry which is preliminary data.</text>
</comment>
<gene>
    <name evidence="2" type="ORF">S01H1_31907</name>
</gene>
<dbReference type="InterPro" id="IPR011335">
    <property type="entry name" value="Restrct_endonuc-II-like"/>
</dbReference>
<evidence type="ECO:0000256" key="1">
    <source>
        <dbReference type="ARBA" id="ARBA00029354"/>
    </source>
</evidence>
<organism evidence="2">
    <name type="scientific">marine sediment metagenome</name>
    <dbReference type="NCBI Taxonomy" id="412755"/>
    <lineage>
        <taxon>unclassified sequences</taxon>
        <taxon>metagenomes</taxon>
        <taxon>ecological metagenomes</taxon>
    </lineage>
</organism>
<dbReference type="GO" id="GO:0003676">
    <property type="term" value="F:nucleic acid binding"/>
    <property type="evidence" value="ECO:0007669"/>
    <property type="project" value="InterPro"/>
</dbReference>
<name>X0V052_9ZZZZ</name>
<evidence type="ECO:0000313" key="2">
    <source>
        <dbReference type="EMBL" id="GAF94020.1"/>
    </source>
</evidence>
<evidence type="ECO:0008006" key="3">
    <source>
        <dbReference type="Google" id="ProtNLM"/>
    </source>
</evidence>
<dbReference type="InterPro" id="IPR011856">
    <property type="entry name" value="tRNA_endonuc-like_dom_sf"/>
</dbReference>
<protein>
    <recommendedName>
        <fullName evidence="3">Restriction endonuclease type IV Mrr domain-containing protein</fullName>
    </recommendedName>
</protein>
<dbReference type="Pfam" id="PF01870">
    <property type="entry name" value="Hjc"/>
    <property type="match status" value="1"/>
</dbReference>
<dbReference type="AlphaFoldDB" id="X0V052"/>
<dbReference type="InterPro" id="IPR002732">
    <property type="entry name" value="Hjc"/>
</dbReference>
<reference evidence="2" key="1">
    <citation type="journal article" date="2014" name="Front. Microbiol.">
        <title>High frequency of phylogenetically diverse reductive dehalogenase-homologous genes in deep subseafloor sedimentary metagenomes.</title>
        <authorList>
            <person name="Kawai M."/>
            <person name="Futagami T."/>
            <person name="Toyoda A."/>
            <person name="Takaki Y."/>
            <person name="Nishi S."/>
            <person name="Hori S."/>
            <person name="Arai W."/>
            <person name="Tsubouchi T."/>
            <person name="Morono Y."/>
            <person name="Uchiyama I."/>
            <person name="Ito T."/>
            <person name="Fujiyama A."/>
            <person name="Inagaki F."/>
            <person name="Takami H."/>
        </authorList>
    </citation>
    <scope>NUCLEOTIDE SEQUENCE</scope>
    <source>
        <strain evidence="2">Expedition CK06-06</strain>
    </source>
</reference>
<proteinExistence type="predicted"/>
<sequence length="128" mass="15157">KIKDFGYVYIVKLDWNIEELKMVNKNYRSGRNFEYRVKKYLEEKGYYVMRSAGSKSPFDLVAVSDVHLLLIQCKYGKAPSGETKKELITWKNKTIGIPTLVWAKRNNRLHISTPSLFNENWIWLHLMI</sequence>